<sequence>MSHPGSVDIIDFLAFTIYPFIALGIIELISRGIKLPSWKKLSTQGVAMIVLSVIYVIAPAIIVTREGQTHVEPLWMSIVVMLALAVTLFFQARRSKLDPTKAEY</sequence>
<feature type="transmembrane region" description="Helical" evidence="1">
    <location>
        <begin position="12"/>
        <end position="29"/>
    </location>
</feature>
<dbReference type="GeneID" id="24817355"/>
<evidence type="ECO:0000256" key="1">
    <source>
        <dbReference type="SAM" id="Phobius"/>
    </source>
</evidence>
<dbReference type="EMBL" id="LXWN01000002">
    <property type="protein sequence ID" value="PTL87274.1"/>
    <property type="molecule type" value="Genomic_DNA"/>
</dbReference>
<gene>
    <name evidence="3" type="ORF">A7X95_05040</name>
    <name evidence="2" type="ORF">T478_1491</name>
</gene>
<dbReference type="EMBL" id="CP007026">
    <property type="protein sequence ID" value="AJA91842.1"/>
    <property type="molecule type" value="Genomic_DNA"/>
</dbReference>
<reference evidence="2 4" key="1">
    <citation type="journal article" date="2015" name="Proc. Natl. Acad. Sci. U.S.A.">
        <title>Genomic and proteomic characterization of "Candidatus Nitrosopelagicus brevis": An ammonia-oxidizing archaeon from the open ocean.</title>
        <authorList>
            <person name="Santoro A.E."/>
            <person name="Dupont C.L."/>
            <person name="Richter R.A."/>
            <person name="Craig M.T."/>
            <person name="Carini P."/>
            <person name="McIlvin M.R."/>
            <person name="Yang Y."/>
            <person name="Orsi W.D."/>
            <person name="Moran D.M."/>
            <person name="Saito M.A."/>
        </authorList>
    </citation>
    <scope>NUCLEOTIDE SEQUENCE [LARGE SCALE GENOMIC DNA]</scope>
    <source>
        <strain evidence="2">CN25</strain>
        <strain evidence="4">V2</strain>
    </source>
</reference>
<evidence type="ECO:0000313" key="5">
    <source>
        <dbReference type="Proteomes" id="UP000241022"/>
    </source>
</evidence>
<feature type="transmembrane region" description="Helical" evidence="1">
    <location>
        <begin position="41"/>
        <end position="62"/>
    </location>
</feature>
<reference evidence="3 5" key="4">
    <citation type="submission" date="2018-04" db="EMBL/GenBank/DDBJ databases">
        <title>Transcriptomics of ammonia oxidizing archaea.</title>
        <authorList>
            <person name="Carini P."/>
        </authorList>
    </citation>
    <scope>NUCLEOTIDE SEQUENCE [LARGE SCALE GENOMIC DNA]</scope>
    <source>
        <strain evidence="3 5">U25</strain>
    </source>
</reference>
<dbReference type="OrthoDB" id="7699at2157"/>
<keyword evidence="1" id="KW-0812">Transmembrane</keyword>
<keyword evidence="1" id="KW-0472">Membrane</keyword>
<dbReference type="AlphaFoldDB" id="A0A0A7UYI4"/>
<evidence type="ECO:0000313" key="2">
    <source>
        <dbReference type="EMBL" id="AJA91842.1"/>
    </source>
</evidence>
<proteinExistence type="predicted"/>
<dbReference type="Proteomes" id="UP000030944">
    <property type="component" value="Chromosome"/>
</dbReference>
<name>A0A0A7UYI4_9ARCH</name>
<accession>A0A0A7UYI4</accession>
<keyword evidence="5" id="KW-1185">Reference proteome</keyword>
<dbReference type="Proteomes" id="UP000241022">
    <property type="component" value="Unassembled WGS sequence"/>
</dbReference>
<protein>
    <submittedName>
        <fullName evidence="2">Uncharacterized protein</fullName>
    </submittedName>
</protein>
<feature type="transmembrane region" description="Helical" evidence="1">
    <location>
        <begin position="74"/>
        <end position="92"/>
    </location>
</feature>
<dbReference type="STRING" id="1410606.T478_1491"/>
<reference evidence="3" key="2">
    <citation type="submission" date="2016-05" db="EMBL/GenBank/DDBJ databases">
        <authorList>
            <person name="Lavstsen T."/>
            <person name="Jespersen J.S."/>
        </authorList>
    </citation>
    <scope>NUCLEOTIDE SEQUENCE [LARGE SCALE GENOMIC DNA]</scope>
    <source>
        <strain evidence="3">U25</strain>
    </source>
</reference>
<evidence type="ECO:0000313" key="3">
    <source>
        <dbReference type="EMBL" id="PTL87274.1"/>
    </source>
</evidence>
<evidence type="ECO:0000313" key="4">
    <source>
        <dbReference type="Proteomes" id="UP000030944"/>
    </source>
</evidence>
<dbReference type="KEGG" id="nbv:T478_1491"/>
<reference evidence="5" key="3">
    <citation type="submission" date="2016-05" db="EMBL/GenBank/DDBJ databases">
        <authorList>
            <person name="Dupont C."/>
            <person name="Santoro A."/>
        </authorList>
    </citation>
    <scope>NUCLEOTIDE SEQUENCE [LARGE SCALE GENOMIC DNA]</scope>
    <source>
        <strain evidence="5">U25</strain>
    </source>
</reference>
<organism evidence="2 4">
    <name type="scientific">Candidatus Nitrosopelagicus brevis</name>
    <dbReference type="NCBI Taxonomy" id="1410606"/>
    <lineage>
        <taxon>Archaea</taxon>
        <taxon>Nitrososphaerota</taxon>
    </lineage>
</organism>
<keyword evidence="1" id="KW-1133">Transmembrane helix</keyword>
<dbReference type="RefSeq" id="WP_048106562.1">
    <property type="nucleotide sequence ID" value="NZ_CP007026.1"/>
</dbReference>
<dbReference type="HOGENOM" id="CLU_183473_0_0_2"/>